<organism evidence="1 2">
    <name type="scientific">Pristionchus mayeri</name>
    <dbReference type="NCBI Taxonomy" id="1317129"/>
    <lineage>
        <taxon>Eukaryota</taxon>
        <taxon>Metazoa</taxon>
        <taxon>Ecdysozoa</taxon>
        <taxon>Nematoda</taxon>
        <taxon>Chromadorea</taxon>
        <taxon>Rhabditida</taxon>
        <taxon>Rhabditina</taxon>
        <taxon>Diplogasteromorpha</taxon>
        <taxon>Diplogasteroidea</taxon>
        <taxon>Neodiplogasteridae</taxon>
        <taxon>Pristionchus</taxon>
    </lineage>
</organism>
<proteinExistence type="predicted"/>
<gene>
    <name evidence="1" type="ORF">PMAYCL1PPCAC_01483</name>
</gene>
<feature type="non-terminal residue" evidence="1">
    <location>
        <position position="1"/>
    </location>
</feature>
<protein>
    <submittedName>
        <fullName evidence="1">Uncharacterized protein</fullName>
    </submittedName>
</protein>
<dbReference type="EMBL" id="BTRK01000001">
    <property type="protein sequence ID" value="GMR31288.1"/>
    <property type="molecule type" value="Genomic_DNA"/>
</dbReference>
<dbReference type="Proteomes" id="UP001328107">
    <property type="component" value="Unassembled WGS sequence"/>
</dbReference>
<keyword evidence="2" id="KW-1185">Reference proteome</keyword>
<feature type="non-terminal residue" evidence="1">
    <location>
        <position position="139"/>
    </location>
</feature>
<accession>A0AAN4Z3J6</accession>
<dbReference type="AlphaFoldDB" id="A0AAN4Z3J6"/>
<reference evidence="2" key="1">
    <citation type="submission" date="2022-10" db="EMBL/GenBank/DDBJ databases">
        <title>Genome assembly of Pristionchus species.</title>
        <authorList>
            <person name="Yoshida K."/>
            <person name="Sommer R.J."/>
        </authorList>
    </citation>
    <scope>NUCLEOTIDE SEQUENCE [LARGE SCALE GENOMIC DNA]</scope>
    <source>
        <strain evidence="2">RS5460</strain>
    </source>
</reference>
<sequence length="139" mass="16221">FASPEHTSKMPLCEDYHWINDHLTRIAGKKQVEQLLREEEDLVKSQQLRWPSMSLYNPRLRPKRDVIEFIQTTSTYADMNFEHRPESNAEWAEILVPRMSADCRSGRFGIAAMFLIEQDLAEAKTRCFDCKLIFANAAE</sequence>
<evidence type="ECO:0000313" key="1">
    <source>
        <dbReference type="EMBL" id="GMR31288.1"/>
    </source>
</evidence>
<evidence type="ECO:0000313" key="2">
    <source>
        <dbReference type="Proteomes" id="UP001328107"/>
    </source>
</evidence>
<comment type="caution">
    <text evidence="1">The sequence shown here is derived from an EMBL/GenBank/DDBJ whole genome shotgun (WGS) entry which is preliminary data.</text>
</comment>
<name>A0AAN4Z3J6_9BILA</name>